<reference evidence="1" key="1">
    <citation type="journal article" date="2020" name="bioRxiv">
        <title>Comparative genomics of Chlamydomonas.</title>
        <authorList>
            <person name="Craig R.J."/>
            <person name="Hasan A.R."/>
            <person name="Ness R.W."/>
            <person name="Keightley P.D."/>
        </authorList>
    </citation>
    <scope>NUCLEOTIDE SEQUENCE</scope>
    <source>
        <strain evidence="1">SAG 7.73</strain>
    </source>
</reference>
<keyword evidence="2" id="KW-1185">Reference proteome</keyword>
<proteinExistence type="predicted"/>
<dbReference type="OrthoDB" id="10409986at2759"/>
<dbReference type="Proteomes" id="UP000650467">
    <property type="component" value="Unassembled WGS sequence"/>
</dbReference>
<protein>
    <submittedName>
        <fullName evidence="1">Uncharacterized protein</fullName>
    </submittedName>
</protein>
<sequence length="176" mass="17736">MSAASCAHTCPTDATKPLCALFEDAAYAPSDAGAPDCSTLVSESGLTQIGVSGGRLTAQHGAEALLSTIWPLEAEDEDVGVAAVAPDRTGSWSIQLANGTSLDGPTYFAAALGTGCLKSQFGGPAAGPYFLLAYEGEGLEDNTLRLLNAKRQPVWFSGACDSPGGGGGDDVTPGSH</sequence>
<evidence type="ECO:0000313" key="1">
    <source>
        <dbReference type="EMBL" id="KAG2426322.1"/>
    </source>
</evidence>
<organism evidence="1 2">
    <name type="scientific">Chlamydomonas incerta</name>
    <dbReference type="NCBI Taxonomy" id="51695"/>
    <lineage>
        <taxon>Eukaryota</taxon>
        <taxon>Viridiplantae</taxon>
        <taxon>Chlorophyta</taxon>
        <taxon>core chlorophytes</taxon>
        <taxon>Chlorophyceae</taxon>
        <taxon>CS clade</taxon>
        <taxon>Chlamydomonadales</taxon>
        <taxon>Chlamydomonadaceae</taxon>
        <taxon>Chlamydomonas</taxon>
    </lineage>
</organism>
<dbReference type="EMBL" id="JAEHOC010000048">
    <property type="protein sequence ID" value="KAG2426322.1"/>
    <property type="molecule type" value="Genomic_DNA"/>
</dbReference>
<evidence type="ECO:0000313" key="2">
    <source>
        <dbReference type="Proteomes" id="UP000650467"/>
    </source>
</evidence>
<dbReference type="AlphaFoldDB" id="A0A835SFL1"/>
<name>A0A835SFL1_CHLIN</name>
<accession>A0A835SFL1</accession>
<comment type="caution">
    <text evidence="1">The sequence shown here is derived from an EMBL/GenBank/DDBJ whole genome shotgun (WGS) entry which is preliminary data.</text>
</comment>
<gene>
    <name evidence="1" type="ORF">HXX76_013079</name>
</gene>